<gene>
    <name evidence="3" type="ORF">SAMN05216215_106052</name>
</gene>
<dbReference type="AlphaFoldDB" id="A0A1H3S528"/>
<comment type="similarity">
    <text evidence="1">Belongs to the short-chain dehydrogenases/reductases (SDR) family.</text>
</comment>
<dbReference type="Pfam" id="PF13561">
    <property type="entry name" value="adh_short_C2"/>
    <property type="match status" value="1"/>
</dbReference>
<dbReference type="Gene3D" id="3.40.50.720">
    <property type="entry name" value="NAD(P)-binding Rossmann-like Domain"/>
    <property type="match status" value="1"/>
</dbReference>
<dbReference type="Proteomes" id="UP000199529">
    <property type="component" value="Unassembled WGS sequence"/>
</dbReference>
<dbReference type="EMBL" id="FNOK01000060">
    <property type="protein sequence ID" value="SDZ33136.1"/>
    <property type="molecule type" value="Genomic_DNA"/>
</dbReference>
<dbReference type="STRING" id="418495.SAMN05216215_106052"/>
<dbReference type="CDD" id="cd05233">
    <property type="entry name" value="SDR_c"/>
    <property type="match status" value="1"/>
</dbReference>
<accession>A0A1H3S528</accession>
<dbReference type="OrthoDB" id="517007at2"/>
<keyword evidence="2" id="KW-0560">Oxidoreductase</keyword>
<evidence type="ECO:0000313" key="3">
    <source>
        <dbReference type="EMBL" id="SDZ33136.1"/>
    </source>
</evidence>
<evidence type="ECO:0000256" key="2">
    <source>
        <dbReference type="ARBA" id="ARBA00023002"/>
    </source>
</evidence>
<dbReference type="InterPro" id="IPR036291">
    <property type="entry name" value="NAD(P)-bd_dom_sf"/>
</dbReference>
<dbReference type="RefSeq" id="WP_143061255.1">
    <property type="nucleotide sequence ID" value="NZ_FNOK01000060.1"/>
</dbReference>
<organism evidence="3 4">
    <name type="scientific">Saccharopolyspora shandongensis</name>
    <dbReference type="NCBI Taxonomy" id="418495"/>
    <lineage>
        <taxon>Bacteria</taxon>
        <taxon>Bacillati</taxon>
        <taxon>Actinomycetota</taxon>
        <taxon>Actinomycetes</taxon>
        <taxon>Pseudonocardiales</taxon>
        <taxon>Pseudonocardiaceae</taxon>
        <taxon>Saccharopolyspora</taxon>
    </lineage>
</organism>
<protein>
    <submittedName>
        <fullName evidence="3">NAD(P)-dependent dehydrogenase, short-chain alcohol dehydrogenase family</fullName>
    </submittedName>
</protein>
<sequence length="273" mass="28300">MITGPMFSDPHSPMGATEIDHDRLFRLDGNAYVVLGAGAGIGEHVSRTLASRGARLLCVDIAEDLVNRLADELGAERIVADVSTEEGARAVADHARSAFPTLSGFVDVIGQMTRKPLPEFTLEDWEKDFRVNLTHAFLAGQHLAPLVADGGGGSIVFVSSLSGSRAGKYAAGYGPAKAALELWVKQLAEEHGAAGVRVNAVAPGLFLSPRVVAADTDGIMAKQYGANTMLGRLGQPYEVAATVAFLLTPAGGYITGSTIAIDGGTGAADPMGL</sequence>
<reference evidence="4" key="1">
    <citation type="submission" date="2016-10" db="EMBL/GenBank/DDBJ databases">
        <authorList>
            <person name="Varghese N."/>
            <person name="Submissions S."/>
        </authorList>
    </citation>
    <scope>NUCLEOTIDE SEQUENCE [LARGE SCALE GENOMIC DNA]</scope>
    <source>
        <strain evidence="4">CGMCC 4.3530</strain>
    </source>
</reference>
<dbReference type="GO" id="GO:0016491">
    <property type="term" value="F:oxidoreductase activity"/>
    <property type="evidence" value="ECO:0007669"/>
    <property type="project" value="UniProtKB-KW"/>
</dbReference>
<evidence type="ECO:0000256" key="1">
    <source>
        <dbReference type="ARBA" id="ARBA00006484"/>
    </source>
</evidence>
<keyword evidence="4" id="KW-1185">Reference proteome</keyword>
<dbReference type="PANTHER" id="PTHR43669:SF8">
    <property type="entry name" value="SHORT-CHAIN TYPE DEHYDROGENASE_REDUCTASE-RELATED"/>
    <property type="match status" value="1"/>
</dbReference>
<dbReference type="PANTHER" id="PTHR43669">
    <property type="entry name" value="5-KETO-D-GLUCONATE 5-REDUCTASE"/>
    <property type="match status" value="1"/>
</dbReference>
<proteinExistence type="inferred from homology"/>
<dbReference type="InterPro" id="IPR002347">
    <property type="entry name" value="SDR_fam"/>
</dbReference>
<dbReference type="FunFam" id="3.40.50.720:FF:000084">
    <property type="entry name" value="Short-chain dehydrogenase reductase"/>
    <property type="match status" value="1"/>
</dbReference>
<dbReference type="SUPFAM" id="SSF51735">
    <property type="entry name" value="NAD(P)-binding Rossmann-fold domains"/>
    <property type="match status" value="1"/>
</dbReference>
<name>A0A1H3S528_9PSEU</name>
<evidence type="ECO:0000313" key="4">
    <source>
        <dbReference type="Proteomes" id="UP000199529"/>
    </source>
</evidence>
<dbReference type="PRINTS" id="PR00081">
    <property type="entry name" value="GDHRDH"/>
</dbReference>